<evidence type="ECO:0000256" key="2">
    <source>
        <dbReference type="SAM" id="MobiDB-lite"/>
    </source>
</evidence>
<sequence length="734" mass="81311">MPTHAPNRPFSPPDPEITQSNVACPAPLTPPSDNGADEDTRRLSTRRVPHADDEVIRRPVSDNTAAGMALMQEATMYATGPSLEEKMHTDAGNRSSLAADGADDEAGFENCINVDRDMQTERLEETVPVADVAHSDERNTFNGQPGLSDRMQLTDAEPDSGLLSPPLSCAADGRTSSFNVSGGKPGIPSIDQELDWSNNHLKDWDFSYRRLRPQYPSATFQPYSKFKGTQQSDRQIYNVEVTILTVDIEQSNMSGYLQICGLTPDHPTLTTFFTGEIIGGPDQKYSFRTGDPGWGASDKTDLTHWARFPAWRPLSLHAKRNINFVYPMNHENWWQQEYIFMRWKEHFLVPDYKLKSIQGASFEGFYYICFNQIEGRVSGIYFHSKSEKYQQLELKHEGKPGVWGMGGCCASRPTHDDDVPQAGRPSVSPPTRHTAQAITSQTAINGATDDGRSRDLSVHQSHTSRSALSTPRQSVQNAQSQPGRQPSLADPYDLPLEPPTPWKSKKRTWTRSQLLRERYEFFETRVTGHKEVWNGLKQAIECLREGDLADAQGILSAMSVTLPTGKLEDGAYDEHGNLYKIPQAVISDPDDVVEDMNDIDSQTVTGASDLDAIAAKLEVTDPGAGDPLSQGKQTSAAEAKAKAVKGKTAVRDAVKVRCRLSDRGSPECDVTVVLGRSERVALLSDRVGVERDIPSRARLRFAYLGKMLDATKTLEEQGFREGDVIQVLVVGNWK</sequence>
<dbReference type="EMBL" id="KB822706">
    <property type="protein sequence ID" value="ETI22036.1"/>
    <property type="molecule type" value="Genomic_DNA"/>
</dbReference>
<dbReference type="AlphaFoldDB" id="V9D5V4"/>
<feature type="region of interest" description="Disordered" evidence="2">
    <location>
        <begin position="406"/>
        <end position="507"/>
    </location>
</feature>
<dbReference type="SUPFAM" id="SSF54236">
    <property type="entry name" value="Ubiquitin-like"/>
    <property type="match status" value="1"/>
</dbReference>
<dbReference type="GO" id="GO:0005773">
    <property type="term" value="C:vacuole"/>
    <property type="evidence" value="ECO:0007669"/>
    <property type="project" value="GOC"/>
</dbReference>
<proteinExistence type="inferred from homology"/>
<dbReference type="Pfam" id="PF09783">
    <property type="entry name" value="Vac_ImportDeg"/>
    <property type="match status" value="1"/>
</dbReference>
<dbReference type="GeneID" id="19984600"/>
<dbReference type="Pfam" id="PF16455">
    <property type="entry name" value="UBD"/>
    <property type="match status" value="1"/>
</dbReference>
<dbReference type="InterPro" id="IPR000626">
    <property type="entry name" value="Ubiquitin-like_dom"/>
</dbReference>
<reference evidence="4 5" key="1">
    <citation type="submission" date="2013-03" db="EMBL/GenBank/DDBJ databases">
        <title>The Genome Sequence of Cladophialophora carrionii CBS 160.54.</title>
        <authorList>
            <consortium name="The Broad Institute Genomics Platform"/>
            <person name="Cuomo C."/>
            <person name="de Hoog S."/>
            <person name="Gorbushina A."/>
            <person name="Walker B."/>
            <person name="Young S.K."/>
            <person name="Zeng Q."/>
            <person name="Gargeya S."/>
            <person name="Fitzgerald M."/>
            <person name="Haas B."/>
            <person name="Abouelleil A."/>
            <person name="Allen A.W."/>
            <person name="Alvarado L."/>
            <person name="Arachchi H.M."/>
            <person name="Berlin A.M."/>
            <person name="Chapman S.B."/>
            <person name="Gainer-Dewar J."/>
            <person name="Goldberg J."/>
            <person name="Griggs A."/>
            <person name="Gujja S."/>
            <person name="Hansen M."/>
            <person name="Howarth C."/>
            <person name="Imamovic A."/>
            <person name="Ireland A."/>
            <person name="Larimer J."/>
            <person name="McCowan C."/>
            <person name="Murphy C."/>
            <person name="Pearson M."/>
            <person name="Poon T.W."/>
            <person name="Priest M."/>
            <person name="Roberts A."/>
            <person name="Saif S."/>
            <person name="Shea T."/>
            <person name="Sisk P."/>
            <person name="Sykes S."/>
            <person name="Wortman J."/>
            <person name="Nusbaum C."/>
            <person name="Birren B."/>
        </authorList>
    </citation>
    <scope>NUCLEOTIDE SEQUENCE [LARGE SCALE GENOMIC DNA]</scope>
    <source>
        <strain evidence="4 5">CBS 160.54</strain>
    </source>
</reference>
<evidence type="ECO:0000313" key="5">
    <source>
        <dbReference type="Proteomes" id="UP000030678"/>
    </source>
</evidence>
<accession>V9D5V4</accession>
<dbReference type="GO" id="GO:0034657">
    <property type="term" value="C:GID complex"/>
    <property type="evidence" value="ECO:0007669"/>
    <property type="project" value="TreeGrafter"/>
</dbReference>
<dbReference type="InterPro" id="IPR038169">
    <property type="entry name" value="DC-UbP/UBTD2_N_sf"/>
</dbReference>
<dbReference type="HOGENOM" id="CLU_377656_0_0_1"/>
<evidence type="ECO:0000256" key="1">
    <source>
        <dbReference type="ARBA" id="ARBA00061469"/>
    </source>
</evidence>
<feature type="compositionally biased region" description="Polar residues" evidence="2">
    <location>
        <begin position="429"/>
        <end position="445"/>
    </location>
</feature>
<feature type="region of interest" description="Disordered" evidence="2">
    <location>
        <begin position="1"/>
        <end position="50"/>
    </location>
</feature>
<name>V9D5V4_9EURO</name>
<dbReference type="RefSeq" id="XP_008728653.1">
    <property type="nucleotide sequence ID" value="XM_008730431.1"/>
</dbReference>
<dbReference type="Proteomes" id="UP000030678">
    <property type="component" value="Unassembled WGS sequence"/>
</dbReference>
<feature type="compositionally biased region" description="Polar residues" evidence="2">
    <location>
        <begin position="458"/>
        <end position="484"/>
    </location>
</feature>
<dbReference type="PANTHER" id="PTHR14534">
    <property type="entry name" value="VACUOLAR IMPORT AND DEGRADATION PROTEIN 24"/>
    <property type="match status" value="1"/>
</dbReference>
<protein>
    <recommendedName>
        <fullName evidence="3">Ubiquitin-like domain-containing protein</fullName>
    </recommendedName>
</protein>
<organism evidence="4 5">
    <name type="scientific">Cladophialophora carrionii CBS 160.54</name>
    <dbReference type="NCBI Taxonomy" id="1279043"/>
    <lineage>
        <taxon>Eukaryota</taxon>
        <taxon>Fungi</taxon>
        <taxon>Dikarya</taxon>
        <taxon>Ascomycota</taxon>
        <taxon>Pezizomycotina</taxon>
        <taxon>Eurotiomycetes</taxon>
        <taxon>Chaetothyriomycetidae</taxon>
        <taxon>Chaetothyriales</taxon>
        <taxon>Herpotrichiellaceae</taxon>
        <taxon>Cladophialophora</taxon>
    </lineage>
</organism>
<gene>
    <name evidence="4" type="ORF">G647_06107</name>
</gene>
<comment type="similarity">
    <text evidence="1">Belongs to the GID4/VID24 family.</text>
</comment>
<dbReference type="GO" id="GO:0006623">
    <property type="term" value="P:protein targeting to vacuole"/>
    <property type="evidence" value="ECO:0007669"/>
    <property type="project" value="TreeGrafter"/>
</dbReference>
<dbReference type="PROSITE" id="PS50053">
    <property type="entry name" value="UBIQUITIN_2"/>
    <property type="match status" value="1"/>
</dbReference>
<evidence type="ECO:0000313" key="4">
    <source>
        <dbReference type="EMBL" id="ETI22036.1"/>
    </source>
</evidence>
<dbReference type="PANTHER" id="PTHR14534:SF3">
    <property type="entry name" value="GID COMPLEX SUBUNIT 4 HOMOLOG"/>
    <property type="match status" value="1"/>
</dbReference>
<evidence type="ECO:0000259" key="3">
    <source>
        <dbReference type="PROSITE" id="PS50053"/>
    </source>
</evidence>
<dbReference type="OrthoDB" id="62at2759"/>
<dbReference type="InterPro" id="IPR029071">
    <property type="entry name" value="Ubiquitin-like_domsf"/>
</dbReference>
<dbReference type="InterPro" id="IPR032752">
    <property type="entry name" value="DC-UbP/UBTD2_N"/>
</dbReference>
<dbReference type="InterPro" id="IPR018618">
    <property type="entry name" value="GID4/10-like"/>
</dbReference>
<dbReference type="Gene3D" id="1.20.225.20">
    <property type="entry name" value="Ub domain-containing protein, DC-UbP/UBTD2, N-terminal domain"/>
    <property type="match status" value="1"/>
</dbReference>
<dbReference type="GO" id="GO:0007039">
    <property type="term" value="P:protein catabolic process in the vacuole"/>
    <property type="evidence" value="ECO:0007669"/>
    <property type="project" value="TreeGrafter"/>
</dbReference>
<dbReference type="GO" id="GO:0045721">
    <property type="term" value="P:negative regulation of gluconeogenesis"/>
    <property type="evidence" value="ECO:0007669"/>
    <property type="project" value="TreeGrafter"/>
</dbReference>
<feature type="domain" description="Ubiquitin-like" evidence="3">
    <location>
        <begin position="654"/>
        <end position="729"/>
    </location>
</feature>
<dbReference type="VEuPathDB" id="FungiDB:G647_06107"/>
<dbReference type="GO" id="GO:0043161">
    <property type="term" value="P:proteasome-mediated ubiquitin-dependent protein catabolic process"/>
    <property type="evidence" value="ECO:0007669"/>
    <property type="project" value="TreeGrafter"/>
</dbReference>